<dbReference type="PANTHER" id="PTHR43646:SF2">
    <property type="entry name" value="GLYCOSYLTRANSFERASE 2-LIKE DOMAIN-CONTAINING PROTEIN"/>
    <property type="match status" value="1"/>
</dbReference>
<evidence type="ECO:0000256" key="6">
    <source>
        <dbReference type="SAM" id="Phobius"/>
    </source>
</evidence>
<keyword evidence="2" id="KW-1003">Cell membrane</keyword>
<dbReference type="GO" id="GO:0005886">
    <property type="term" value="C:plasma membrane"/>
    <property type="evidence" value="ECO:0007669"/>
    <property type="project" value="UniProtKB-SubCell"/>
</dbReference>
<dbReference type="Pfam" id="PF00535">
    <property type="entry name" value="Glycos_transf_2"/>
    <property type="match status" value="1"/>
</dbReference>
<sequence length="296" mass="34185">MLSLIIPTKNEQQNISHCLESIKQQNFSAQEIETVVIDNNSTDQTKKIAWQYTNKVFNCGPERSVQRNFGAHKAQGEILGFIDADMILSPGVIQEVAEKFAQDKDLAGLYINEKITNIPTGFPPDGRAGSQGLPPLKGVRNFFCKVRNFERQFYNLTLIDAVRFMRKKDFLTVGGFDEKLFACEDWDLHKRLIGKRKTDILKAIIYHNEKEKTLRELIQKKSYYTGSFKNYINKWGRNDADVKKQFGFWYRYFGVFIENGKWRRLLQHPILAAAMFVSKILVGIVYATKTLKHLST</sequence>
<dbReference type="EMBL" id="LCCW01000015">
    <property type="protein sequence ID" value="KKS42404.1"/>
    <property type="molecule type" value="Genomic_DNA"/>
</dbReference>
<evidence type="ECO:0000256" key="2">
    <source>
        <dbReference type="ARBA" id="ARBA00022475"/>
    </source>
</evidence>
<accession>A0A0G0Z0W7</accession>
<evidence type="ECO:0000259" key="7">
    <source>
        <dbReference type="Pfam" id="PF00535"/>
    </source>
</evidence>
<comment type="subcellular location">
    <subcellularLocation>
        <location evidence="1">Cell membrane</location>
    </subcellularLocation>
</comment>
<keyword evidence="5 6" id="KW-0472">Membrane</keyword>
<evidence type="ECO:0000256" key="1">
    <source>
        <dbReference type="ARBA" id="ARBA00004236"/>
    </source>
</evidence>
<dbReference type="SUPFAM" id="SSF53448">
    <property type="entry name" value="Nucleotide-diphospho-sugar transferases"/>
    <property type="match status" value="1"/>
</dbReference>
<dbReference type="Gene3D" id="3.90.550.10">
    <property type="entry name" value="Spore Coat Polysaccharide Biosynthesis Protein SpsA, Chain A"/>
    <property type="match status" value="1"/>
</dbReference>
<keyword evidence="6" id="KW-1133">Transmembrane helix</keyword>
<organism evidence="8 9">
    <name type="scientific">Candidatus Kuenenbacteria bacterium GW2011_GWA2_42_15</name>
    <dbReference type="NCBI Taxonomy" id="1618677"/>
    <lineage>
        <taxon>Bacteria</taxon>
        <taxon>Candidatus Kueneniibacteriota</taxon>
    </lineage>
</organism>
<dbReference type="GO" id="GO:0016757">
    <property type="term" value="F:glycosyltransferase activity"/>
    <property type="evidence" value="ECO:0007669"/>
    <property type="project" value="UniProtKB-KW"/>
</dbReference>
<dbReference type="AlphaFoldDB" id="A0A0G0Z0W7"/>
<protein>
    <submittedName>
        <fullName evidence="8">Glycosyltransferase</fullName>
    </submittedName>
</protein>
<keyword evidence="6" id="KW-0812">Transmembrane</keyword>
<proteinExistence type="predicted"/>
<feature type="domain" description="Glycosyltransferase 2-like" evidence="7">
    <location>
        <begin position="3"/>
        <end position="115"/>
    </location>
</feature>
<gene>
    <name evidence="8" type="ORF">UV02_C0015G0008</name>
</gene>
<reference evidence="8 9" key="1">
    <citation type="journal article" date="2015" name="Nature">
        <title>rRNA introns, odd ribosomes, and small enigmatic genomes across a large radiation of phyla.</title>
        <authorList>
            <person name="Brown C.T."/>
            <person name="Hug L.A."/>
            <person name="Thomas B.C."/>
            <person name="Sharon I."/>
            <person name="Castelle C.J."/>
            <person name="Singh A."/>
            <person name="Wilkins M.J."/>
            <person name="Williams K.H."/>
            <person name="Banfield J.F."/>
        </authorList>
    </citation>
    <scope>NUCLEOTIDE SEQUENCE [LARGE SCALE GENOMIC DNA]</scope>
</reference>
<dbReference type="InterPro" id="IPR001173">
    <property type="entry name" value="Glyco_trans_2-like"/>
</dbReference>
<evidence type="ECO:0000313" key="9">
    <source>
        <dbReference type="Proteomes" id="UP000034516"/>
    </source>
</evidence>
<dbReference type="Proteomes" id="UP000034516">
    <property type="component" value="Unassembled WGS sequence"/>
</dbReference>
<keyword evidence="3" id="KW-0328">Glycosyltransferase</keyword>
<dbReference type="PANTHER" id="PTHR43646">
    <property type="entry name" value="GLYCOSYLTRANSFERASE"/>
    <property type="match status" value="1"/>
</dbReference>
<keyword evidence="4 8" id="KW-0808">Transferase</keyword>
<feature type="transmembrane region" description="Helical" evidence="6">
    <location>
        <begin position="270"/>
        <end position="288"/>
    </location>
</feature>
<evidence type="ECO:0000256" key="5">
    <source>
        <dbReference type="ARBA" id="ARBA00023136"/>
    </source>
</evidence>
<comment type="caution">
    <text evidence="8">The sequence shown here is derived from an EMBL/GenBank/DDBJ whole genome shotgun (WGS) entry which is preliminary data.</text>
</comment>
<evidence type="ECO:0000313" key="8">
    <source>
        <dbReference type="EMBL" id="KKS42404.1"/>
    </source>
</evidence>
<dbReference type="InterPro" id="IPR029044">
    <property type="entry name" value="Nucleotide-diphossugar_trans"/>
</dbReference>
<evidence type="ECO:0000256" key="4">
    <source>
        <dbReference type="ARBA" id="ARBA00022679"/>
    </source>
</evidence>
<evidence type="ECO:0000256" key="3">
    <source>
        <dbReference type="ARBA" id="ARBA00022676"/>
    </source>
</evidence>
<name>A0A0G0Z0W7_9BACT</name>